<keyword evidence="5 6" id="KW-0472">Membrane</keyword>
<feature type="transmembrane region" description="Helical" evidence="6">
    <location>
        <begin position="301"/>
        <end position="326"/>
    </location>
</feature>
<dbReference type="PANTHER" id="PTHR30287">
    <property type="entry name" value="MEMBRANE COMPONENT OF PREDICTED ABC SUPERFAMILY METABOLITE UPTAKE TRANSPORTER"/>
    <property type="match status" value="1"/>
</dbReference>
<dbReference type="GO" id="GO:0005886">
    <property type="term" value="C:plasma membrane"/>
    <property type="evidence" value="ECO:0007669"/>
    <property type="project" value="UniProtKB-SubCell"/>
</dbReference>
<accession>A0A1R4H1K8</accession>
<dbReference type="RefSeq" id="WP_087142401.1">
    <property type="nucleotide sequence ID" value="NZ_FUKI01000041.1"/>
</dbReference>
<dbReference type="InterPro" id="IPR038766">
    <property type="entry name" value="Membrane_comp_ABC_pdt"/>
</dbReference>
<feature type="transmembrane region" description="Helical" evidence="6">
    <location>
        <begin position="460"/>
        <end position="483"/>
    </location>
</feature>
<proteinExistence type="predicted"/>
<dbReference type="Proteomes" id="UP000195667">
    <property type="component" value="Unassembled WGS sequence"/>
</dbReference>
<evidence type="ECO:0000313" key="8">
    <source>
        <dbReference type="EMBL" id="SJM90118.1"/>
    </source>
</evidence>
<evidence type="ECO:0000256" key="1">
    <source>
        <dbReference type="ARBA" id="ARBA00004651"/>
    </source>
</evidence>
<keyword evidence="9" id="KW-1185">Reference proteome</keyword>
<keyword evidence="2" id="KW-1003">Cell membrane</keyword>
<evidence type="ECO:0000256" key="5">
    <source>
        <dbReference type="ARBA" id="ARBA00023136"/>
    </source>
</evidence>
<evidence type="ECO:0000256" key="2">
    <source>
        <dbReference type="ARBA" id="ARBA00022475"/>
    </source>
</evidence>
<evidence type="ECO:0000313" key="9">
    <source>
        <dbReference type="Proteomes" id="UP000195667"/>
    </source>
</evidence>
<organism evidence="8 9">
    <name type="scientific">Crenothrix polyspora</name>
    <dbReference type="NCBI Taxonomy" id="360316"/>
    <lineage>
        <taxon>Bacteria</taxon>
        <taxon>Pseudomonadati</taxon>
        <taxon>Pseudomonadota</taxon>
        <taxon>Gammaproteobacteria</taxon>
        <taxon>Methylococcales</taxon>
        <taxon>Crenotrichaceae</taxon>
        <taxon>Crenothrix</taxon>
    </lineage>
</organism>
<reference evidence="9" key="1">
    <citation type="submission" date="2017-02" db="EMBL/GenBank/DDBJ databases">
        <authorList>
            <person name="Daims H."/>
        </authorList>
    </citation>
    <scope>NUCLEOTIDE SEQUENCE [LARGE SCALE GENOMIC DNA]</scope>
</reference>
<comment type="subcellular location">
    <subcellularLocation>
        <location evidence="1">Cell membrane</location>
        <topology evidence="1">Multi-pass membrane protein</topology>
    </subcellularLocation>
</comment>
<dbReference type="OrthoDB" id="5292592at2"/>
<feature type="domain" description="ABC3 transporter permease C-terminal" evidence="7">
    <location>
        <begin position="707"/>
        <end position="820"/>
    </location>
</feature>
<feature type="transmembrane region" description="Helical" evidence="6">
    <location>
        <begin position="706"/>
        <end position="727"/>
    </location>
</feature>
<protein>
    <recommendedName>
        <fullName evidence="7">ABC3 transporter permease C-terminal domain-containing protein</fullName>
    </recommendedName>
</protein>
<feature type="transmembrane region" description="Helical" evidence="6">
    <location>
        <begin position="346"/>
        <end position="370"/>
    </location>
</feature>
<gene>
    <name evidence="8" type="ORF">CRENPOLYSF1_1350005</name>
</gene>
<keyword evidence="3 6" id="KW-0812">Transmembrane</keyword>
<feature type="transmembrane region" description="Helical" evidence="6">
    <location>
        <begin position="20"/>
        <end position="41"/>
    </location>
</feature>
<dbReference type="InterPro" id="IPR003838">
    <property type="entry name" value="ABC3_permease_C"/>
</dbReference>
<dbReference type="AlphaFoldDB" id="A0A1R4H1K8"/>
<evidence type="ECO:0000256" key="6">
    <source>
        <dbReference type="SAM" id="Phobius"/>
    </source>
</evidence>
<feature type="transmembrane region" description="Helical" evidence="6">
    <location>
        <begin position="256"/>
        <end position="275"/>
    </location>
</feature>
<dbReference type="Pfam" id="PF02687">
    <property type="entry name" value="FtsX"/>
    <property type="match status" value="2"/>
</dbReference>
<sequence length="827" mass="91656">MSRFNLALRLLWRDSRSGELTILVMALIIAVTSATAISLFADRLQRTMTTQTADFLAADLVITSPDVQPANWITKAQALQLHAAQTADFSSVLIENDEMLLASVKAVSNAYPLRGYLKITGGDYSEEHTVHQGPPAGQAWVEKRVLSALKLKLGDALTVGEKKLIASQILTYETDKQGDFYSFSPRVMINDADLPATGIIQPGSHVHYFFQYTGEASALQAFNQWLKPQLNPSQRMLDIHKDRPELGSALNRAERYLGLSSIIVILISGVAIAMATRRYTERHFNATAILRCLGLKQRDILWLYGCQFVVLGVLASSIGCGLGWFAQQALFHLLRGLLPQHVANPGLLAVFFGFIVGMAVLLAFALPPLLRLKQVSPLRVLRRELEPLPSSAWLVYGLALGIIAVLIERYTGDAKMTATLLGVGLLTLLVLGLLVYGLLRVTGKLLPHLNLTWRFGLQGILRNSGASVSQILAFSITLVAMVLSFTVRTDLIDNWQKQLPDNAPNHFALNIFPAQQATFKQDMQALDITHSQFYPVVKGRLVEINNTPVQQVVSKDSQGESATHRELSLTFTQQLPEDNKITQGTWWQTVQAGQVSVEQKLATSLKIKLHDQLTFTVGSQQIKAEVTSLRSLDWDTMRPNFYMVFSPGTLDAYPSTLITSFYLPEAHKNVLNTLVKKYPAITILEVDVIVKQFKTILLQLTQAINYLLYFSLLAGFTVLFAAVYATLDHRIQEGAILRTLGAKRSFLTKIHLLEFGLLGFIAGVLTVIMSEAIIYSLYTQVMHIAYSPNYYLWLVIPIVGSICVALAGYSGIRYIVNKSPVSVLREL</sequence>
<name>A0A1R4H1K8_9GAMM</name>
<feature type="transmembrane region" description="Helical" evidence="6">
    <location>
        <begin position="419"/>
        <end position="439"/>
    </location>
</feature>
<feature type="transmembrane region" description="Helical" evidence="6">
    <location>
        <begin position="790"/>
        <end position="809"/>
    </location>
</feature>
<dbReference type="PANTHER" id="PTHR30287:SF1">
    <property type="entry name" value="INNER MEMBRANE PROTEIN"/>
    <property type="match status" value="1"/>
</dbReference>
<evidence type="ECO:0000259" key="7">
    <source>
        <dbReference type="Pfam" id="PF02687"/>
    </source>
</evidence>
<feature type="transmembrane region" description="Helical" evidence="6">
    <location>
        <begin position="391"/>
        <end position="407"/>
    </location>
</feature>
<feature type="transmembrane region" description="Helical" evidence="6">
    <location>
        <begin position="752"/>
        <end position="778"/>
    </location>
</feature>
<dbReference type="EMBL" id="FUKI01000041">
    <property type="protein sequence ID" value="SJM90118.1"/>
    <property type="molecule type" value="Genomic_DNA"/>
</dbReference>
<evidence type="ECO:0000256" key="4">
    <source>
        <dbReference type="ARBA" id="ARBA00022989"/>
    </source>
</evidence>
<evidence type="ECO:0000256" key="3">
    <source>
        <dbReference type="ARBA" id="ARBA00022692"/>
    </source>
</evidence>
<keyword evidence="4 6" id="KW-1133">Transmembrane helix</keyword>
<feature type="domain" description="ABC3 transporter permease C-terminal" evidence="7">
    <location>
        <begin position="260"/>
        <end position="372"/>
    </location>
</feature>